<evidence type="ECO:0000256" key="4">
    <source>
        <dbReference type="ARBA" id="ARBA00022989"/>
    </source>
</evidence>
<dbReference type="InterPro" id="IPR052027">
    <property type="entry name" value="PspC"/>
</dbReference>
<dbReference type="AlphaFoldDB" id="A0A810L1Q1"/>
<evidence type="ECO:0000256" key="2">
    <source>
        <dbReference type="ARBA" id="ARBA00022475"/>
    </source>
</evidence>
<protein>
    <recommendedName>
        <fullName evidence="7">Phage shock protein PspC N-terminal domain-containing protein</fullName>
    </recommendedName>
</protein>
<dbReference type="RefSeq" id="WP_030449288.1">
    <property type="nucleotide sequence ID" value="NZ_AP023354.1"/>
</dbReference>
<accession>A0A810L1Q1</accession>
<dbReference type="GO" id="GO:0005886">
    <property type="term" value="C:plasma membrane"/>
    <property type="evidence" value="ECO:0007669"/>
    <property type="project" value="UniProtKB-SubCell"/>
</dbReference>
<organism evidence="8 9">
    <name type="scientific">Actinocatenispora sera</name>
    <dbReference type="NCBI Taxonomy" id="390989"/>
    <lineage>
        <taxon>Bacteria</taxon>
        <taxon>Bacillati</taxon>
        <taxon>Actinomycetota</taxon>
        <taxon>Actinomycetes</taxon>
        <taxon>Micromonosporales</taxon>
        <taxon>Micromonosporaceae</taxon>
        <taxon>Actinocatenispora</taxon>
    </lineage>
</organism>
<dbReference type="InterPro" id="IPR007168">
    <property type="entry name" value="Phageshock_PspC_N"/>
</dbReference>
<sequence>MATQTNTTYRRLLRSRTDRKVVGVCGGLGEYFDVDPTLVRIAVVLGSLFTGGTLVIAYLAAALFIPED</sequence>
<evidence type="ECO:0000256" key="6">
    <source>
        <dbReference type="SAM" id="Phobius"/>
    </source>
</evidence>
<reference evidence="8" key="1">
    <citation type="submission" date="2020-08" db="EMBL/GenBank/DDBJ databases">
        <title>Whole genome shotgun sequence of Actinocatenispora sera NBRC 101916.</title>
        <authorList>
            <person name="Komaki H."/>
            <person name="Tamura T."/>
        </authorList>
    </citation>
    <scope>NUCLEOTIDE SEQUENCE</scope>
    <source>
        <strain evidence="8">NBRC 101916</strain>
    </source>
</reference>
<dbReference type="PANTHER" id="PTHR33885:SF3">
    <property type="entry name" value="PHAGE SHOCK PROTEIN C"/>
    <property type="match status" value="1"/>
</dbReference>
<feature type="domain" description="Phage shock protein PspC N-terminal" evidence="7">
    <location>
        <begin position="10"/>
        <end position="67"/>
    </location>
</feature>
<keyword evidence="5 6" id="KW-0472">Membrane</keyword>
<proteinExistence type="predicted"/>
<dbReference type="KEGG" id="aser:Asera_22160"/>
<name>A0A810L1Q1_9ACTN</name>
<evidence type="ECO:0000313" key="9">
    <source>
        <dbReference type="Proteomes" id="UP000680750"/>
    </source>
</evidence>
<keyword evidence="4 6" id="KW-1133">Transmembrane helix</keyword>
<dbReference type="EMBL" id="AP023354">
    <property type="protein sequence ID" value="BCJ28108.1"/>
    <property type="molecule type" value="Genomic_DNA"/>
</dbReference>
<evidence type="ECO:0000256" key="3">
    <source>
        <dbReference type="ARBA" id="ARBA00022692"/>
    </source>
</evidence>
<evidence type="ECO:0000313" key="8">
    <source>
        <dbReference type="EMBL" id="BCJ28108.1"/>
    </source>
</evidence>
<evidence type="ECO:0000259" key="7">
    <source>
        <dbReference type="Pfam" id="PF04024"/>
    </source>
</evidence>
<comment type="subcellular location">
    <subcellularLocation>
        <location evidence="1">Cell membrane</location>
        <topology evidence="1">Single-pass membrane protein</topology>
    </subcellularLocation>
</comment>
<dbReference type="Pfam" id="PF04024">
    <property type="entry name" value="PspC"/>
    <property type="match status" value="1"/>
</dbReference>
<dbReference type="Proteomes" id="UP000680750">
    <property type="component" value="Chromosome"/>
</dbReference>
<feature type="transmembrane region" description="Helical" evidence="6">
    <location>
        <begin position="41"/>
        <end position="65"/>
    </location>
</feature>
<keyword evidence="9" id="KW-1185">Reference proteome</keyword>
<gene>
    <name evidence="8" type="ORF">Asera_22160</name>
</gene>
<keyword evidence="2" id="KW-1003">Cell membrane</keyword>
<evidence type="ECO:0000256" key="5">
    <source>
        <dbReference type="ARBA" id="ARBA00023136"/>
    </source>
</evidence>
<evidence type="ECO:0000256" key="1">
    <source>
        <dbReference type="ARBA" id="ARBA00004162"/>
    </source>
</evidence>
<keyword evidence="3 6" id="KW-0812">Transmembrane</keyword>
<dbReference type="PANTHER" id="PTHR33885">
    <property type="entry name" value="PHAGE SHOCK PROTEIN C"/>
    <property type="match status" value="1"/>
</dbReference>
<dbReference type="OrthoDB" id="7359894at2"/>